<feature type="chain" id="PRO_5021730575" evidence="3">
    <location>
        <begin position="19"/>
        <end position="401"/>
    </location>
</feature>
<dbReference type="InterPro" id="IPR051010">
    <property type="entry name" value="BCAA_transport"/>
</dbReference>
<dbReference type="PANTHER" id="PTHR30483">
    <property type="entry name" value="LEUCINE-SPECIFIC-BINDING PROTEIN"/>
    <property type="match status" value="1"/>
</dbReference>
<proteinExistence type="inferred from homology"/>
<gene>
    <name evidence="5" type="ORF">FNH13_06360</name>
</gene>
<dbReference type="AlphaFoldDB" id="A0A516G944"/>
<evidence type="ECO:0000256" key="3">
    <source>
        <dbReference type="SAM" id="SignalP"/>
    </source>
</evidence>
<keyword evidence="6" id="KW-1185">Reference proteome</keyword>
<protein>
    <submittedName>
        <fullName evidence="5">ABC transporter substrate-binding protein</fullName>
    </submittedName>
</protein>
<dbReference type="SUPFAM" id="SSF53822">
    <property type="entry name" value="Periplasmic binding protein-like I"/>
    <property type="match status" value="1"/>
</dbReference>
<dbReference type="Proteomes" id="UP000315395">
    <property type="component" value="Chromosome"/>
</dbReference>
<dbReference type="Pfam" id="PF13458">
    <property type="entry name" value="Peripla_BP_6"/>
    <property type="match status" value="1"/>
</dbReference>
<dbReference type="KEGG" id="orz:FNH13_06360"/>
<evidence type="ECO:0000313" key="5">
    <source>
        <dbReference type="EMBL" id="QDO88015.1"/>
    </source>
</evidence>
<dbReference type="OrthoDB" id="9772589at2"/>
<dbReference type="Gene3D" id="3.40.50.2300">
    <property type="match status" value="2"/>
</dbReference>
<feature type="signal peptide" evidence="3">
    <location>
        <begin position="1"/>
        <end position="18"/>
    </location>
</feature>
<organism evidence="5 6">
    <name type="scientific">Ornithinimicrobium ciconiae</name>
    <dbReference type="NCBI Taxonomy" id="2594265"/>
    <lineage>
        <taxon>Bacteria</taxon>
        <taxon>Bacillati</taxon>
        <taxon>Actinomycetota</taxon>
        <taxon>Actinomycetes</taxon>
        <taxon>Micrococcales</taxon>
        <taxon>Ornithinimicrobiaceae</taxon>
        <taxon>Ornithinimicrobium</taxon>
    </lineage>
</organism>
<evidence type="ECO:0000256" key="1">
    <source>
        <dbReference type="ARBA" id="ARBA00010062"/>
    </source>
</evidence>
<dbReference type="InterPro" id="IPR028082">
    <property type="entry name" value="Peripla_BP_I"/>
</dbReference>
<evidence type="ECO:0000256" key="2">
    <source>
        <dbReference type="ARBA" id="ARBA00022729"/>
    </source>
</evidence>
<name>A0A516G944_9MICO</name>
<evidence type="ECO:0000313" key="6">
    <source>
        <dbReference type="Proteomes" id="UP000315395"/>
    </source>
</evidence>
<evidence type="ECO:0000259" key="4">
    <source>
        <dbReference type="Pfam" id="PF13458"/>
    </source>
</evidence>
<feature type="domain" description="Leucine-binding protein" evidence="4">
    <location>
        <begin position="26"/>
        <end position="347"/>
    </location>
</feature>
<comment type="similarity">
    <text evidence="1">Belongs to the leucine-binding protein family.</text>
</comment>
<accession>A0A516G944</accession>
<reference evidence="5 6" key="1">
    <citation type="submission" date="2019-07" db="EMBL/GenBank/DDBJ databases">
        <title>complete genome sequencing of Ornithinimicrobium sp. H23M54.</title>
        <authorList>
            <person name="Bae J.-W."/>
            <person name="Lee S.-Y."/>
        </authorList>
    </citation>
    <scope>NUCLEOTIDE SEQUENCE [LARGE SCALE GENOMIC DNA]</scope>
    <source>
        <strain evidence="5 6">H23M54</strain>
    </source>
</reference>
<sequence>MTLMVLCGLAVTACGSPAAEDDGTETVVIGAAWPLSGPFAFNGNAVLDGAQAAVDDINEAGGIEALGGAHLELRVVDAGSSAAESVASADRLVNDEDVVAVMGSWLSSLSLAASEVTERGRVPYISESFADHMTDRPYFTHVFDYAPPSSQIADLLLDSVQPSLAEAGIEMDRVALIGDNTAAATPLIDGLEVALQERGIEVAIREQWTPPLQDPSGLVQKVSSGKVDAVLLIAFSFNDVSSIVRQLQARGIDVPVIQNGGQGIVPQWRELGDEAQGLSSFVYTNPLPGSEELTDQMAEATGVPYVWQDQIGGYFAVSVVAAGLEDAGVADREALNTALRNLDLREGAAVDLMPTDRIAFDDGGRITPAFGVLAQWQRVDGELIPCTIYPVEQAVCEPDWQ</sequence>
<dbReference type="InterPro" id="IPR028081">
    <property type="entry name" value="Leu-bd"/>
</dbReference>
<dbReference type="EMBL" id="CP041616">
    <property type="protein sequence ID" value="QDO88015.1"/>
    <property type="molecule type" value="Genomic_DNA"/>
</dbReference>
<keyword evidence="2 3" id="KW-0732">Signal</keyword>
<dbReference type="PANTHER" id="PTHR30483:SF6">
    <property type="entry name" value="PERIPLASMIC BINDING PROTEIN OF ABC TRANSPORTER FOR NATURAL AMINO ACIDS"/>
    <property type="match status" value="1"/>
</dbReference>